<evidence type="ECO:0000313" key="17">
    <source>
        <dbReference type="EMBL" id="KAB5588547.1"/>
    </source>
</evidence>
<keyword evidence="5" id="KW-0146">Chitin degradation</keyword>
<feature type="domain" description="NodB homology" evidence="16">
    <location>
        <begin position="127"/>
        <end position="313"/>
    </location>
</feature>
<keyword evidence="7" id="KW-0119">Carbohydrate metabolism</keyword>
<evidence type="ECO:0000256" key="2">
    <source>
        <dbReference type="ARBA" id="ARBA00004609"/>
    </source>
</evidence>
<dbReference type="InterPro" id="IPR011330">
    <property type="entry name" value="Glyco_hydro/deAcase_b/a-brl"/>
</dbReference>
<dbReference type="Proteomes" id="UP000383932">
    <property type="component" value="Unassembled WGS sequence"/>
</dbReference>
<evidence type="ECO:0000256" key="10">
    <source>
        <dbReference type="ARBA" id="ARBA00023316"/>
    </source>
</evidence>
<keyword evidence="18" id="KW-1185">Reference proteome</keyword>
<dbReference type="GO" id="GO:0009272">
    <property type="term" value="P:fungal-type cell wall biogenesis"/>
    <property type="evidence" value="ECO:0007669"/>
    <property type="project" value="UniProtKB-ARBA"/>
</dbReference>
<dbReference type="GO" id="GO:0071555">
    <property type="term" value="P:cell wall organization"/>
    <property type="evidence" value="ECO:0007669"/>
    <property type="project" value="UniProtKB-KW"/>
</dbReference>
<evidence type="ECO:0000256" key="15">
    <source>
        <dbReference type="SAM" id="SignalP"/>
    </source>
</evidence>
<evidence type="ECO:0000256" key="3">
    <source>
        <dbReference type="ARBA" id="ARBA00022475"/>
    </source>
</evidence>
<dbReference type="EMBL" id="SSOP01000425">
    <property type="protein sequence ID" value="KAB5588547.1"/>
    <property type="molecule type" value="Genomic_DNA"/>
</dbReference>
<keyword evidence="4" id="KW-0325">Glycoprotein</keyword>
<keyword evidence="15" id="KW-0732">Signal</keyword>
<dbReference type="PROSITE" id="PS51677">
    <property type="entry name" value="NODB"/>
    <property type="match status" value="1"/>
</dbReference>
<evidence type="ECO:0000313" key="18">
    <source>
        <dbReference type="Proteomes" id="UP000383932"/>
    </source>
</evidence>
<evidence type="ECO:0000256" key="7">
    <source>
        <dbReference type="ARBA" id="ARBA00023277"/>
    </source>
</evidence>
<dbReference type="AlphaFoldDB" id="A0A5N5QAY1"/>
<evidence type="ECO:0000256" key="11">
    <source>
        <dbReference type="ARBA" id="ARBA00023326"/>
    </source>
</evidence>
<evidence type="ECO:0000256" key="1">
    <source>
        <dbReference type="ARBA" id="ARBA00001941"/>
    </source>
</evidence>
<keyword evidence="8" id="KW-0170">Cobalt</keyword>
<dbReference type="GO" id="GO:0006032">
    <property type="term" value="P:chitin catabolic process"/>
    <property type="evidence" value="ECO:0007669"/>
    <property type="project" value="UniProtKB-KW"/>
</dbReference>
<gene>
    <name evidence="17" type="ORF">CTheo_8014</name>
</gene>
<dbReference type="GO" id="GO:0004099">
    <property type="term" value="F:chitin deacetylase activity"/>
    <property type="evidence" value="ECO:0007669"/>
    <property type="project" value="UniProtKB-EC"/>
</dbReference>
<dbReference type="GO" id="GO:0000272">
    <property type="term" value="P:polysaccharide catabolic process"/>
    <property type="evidence" value="ECO:0007669"/>
    <property type="project" value="UniProtKB-KW"/>
</dbReference>
<accession>A0A5N5QAY1</accession>
<name>A0A5N5QAY1_9AGAM</name>
<feature type="region of interest" description="Disordered" evidence="14">
    <location>
        <begin position="335"/>
        <end position="391"/>
    </location>
</feature>
<comment type="caution">
    <text evidence="17">The sequence shown here is derived from an EMBL/GenBank/DDBJ whole genome shotgun (WGS) entry which is preliminary data.</text>
</comment>
<protein>
    <recommendedName>
        <fullName evidence="12">chitin deacetylase</fullName>
        <ecNumber evidence="12">3.5.1.41</ecNumber>
    </recommendedName>
</protein>
<dbReference type="GO" id="GO:0098552">
    <property type="term" value="C:side of membrane"/>
    <property type="evidence" value="ECO:0007669"/>
    <property type="project" value="UniProtKB-KW"/>
</dbReference>
<keyword evidence="10" id="KW-0961">Cell wall biogenesis/degradation</keyword>
<evidence type="ECO:0000256" key="4">
    <source>
        <dbReference type="ARBA" id="ARBA00022622"/>
    </source>
</evidence>
<dbReference type="GO" id="GO:0005886">
    <property type="term" value="C:plasma membrane"/>
    <property type="evidence" value="ECO:0007669"/>
    <property type="project" value="UniProtKB-SubCell"/>
</dbReference>
<dbReference type="PANTHER" id="PTHR10587">
    <property type="entry name" value="GLYCOSYL TRANSFERASE-RELATED"/>
    <property type="match status" value="1"/>
</dbReference>
<organism evidence="17 18">
    <name type="scientific">Ceratobasidium theobromae</name>
    <dbReference type="NCBI Taxonomy" id="1582974"/>
    <lineage>
        <taxon>Eukaryota</taxon>
        <taxon>Fungi</taxon>
        <taxon>Dikarya</taxon>
        <taxon>Basidiomycota</taxon>
        <taxon>Agaricomycotina</taxon>
        <taxon>Agaricomycetes</taxon>
        <taxon>Cantharellales</taxon>
        <taxon>Ceratobasidiaceae</taxon>
        <taxon>Ceratobasidium</taxon>
    </lineage>
</organism>
<comment type="cofactor">
    <cofactor evidence="1">
        <name>Co(2+)</name>
        <dbReference type="ChEBI" id="CHEBI:48828"/>
    </cofactor>
</comment>
<dbReference type="InterPro" id="IPR050248">
    <property type="entry name" value="Polysacc_deacetylase_ArnD"/>
</dbReference>
<feature type="chain" id="PRO_5024362479" description="chitin deacetylase" evidence="15">
    <location>
        <begin position="20"/>
        <end position="408"/>
    </location>
</feature>
<evidence type="ECO:0000256" key="6">
    <source>
        <dbReference type="ARBA" id="ARBA00023136"/>
    </source>
</evidence>
<feature type="compositionally biased region" description="Gly residues" evidence="14">
    <location>
        <begin position="350"/>
        <end position="365"/>
    </location>
</feature>
<dbReference type="OrthoDB" id="407355at2759"/>
<proteinExistence type="predicted"/>
<comment type="catalytic activity">
    <reaction evidence="13">
        <text>[(1-&gt;4)-N-acetyl-beta-D-glucosaminyl](n) + n H2O = chitosan + n acetate</text>
        <dbReference type="Rhea" id="RHEA:10464"/>
        <dbReference type="Rhea" id="RHEA-COMP:9593"/>
        <dbReference type="Rhea" id="RHEA-COMP:9597"/>
        <dbReference type="ChEBI" id="CHEBI:15377"/>
        <dbReference type="ChEBI" id="CHEBI:17029"/>
        <dbReference type="ChEBI" id="CHEBI:30089"/>
        <dbReference type="ChEBI" id="CHEBI:57704"/>
        <dbReference type="EC" id="3.5.1.41"/>
    </reaction>
    <physiologicalReaction direction="left-to-right" evidence="13">
        <dbReference type="Rhea" id="RHEA:10465"/>
    </physiologicalReaction>
</comment>
<keyword evidence="11" id="KW-0624">Polysaccharide degradation</keyword>
<evidence type="ECO:0000256" key="14">
    <source>
        <dbReference type="SAM" id="MobiDB-lite"/>
    </source>
</evidence>
<evidence type="ECO:0000256" key="9">
    <source>
        <dbReference type="ARBA" id="ARBA00023288"/>
    </source>
</evidence>
<reference evidence="17 18" key="1">
    <citation type="journal article" date="2019" name="Fungal Biol. Biotechnol.">
        <title>Draft genome sequence of fastidious pathogen Ceratobasidium theobromae, which causes vascular-streak dieback in Theobroma cacao.</title>
        <authorList>
            <person name="Ali S.S."/>
            <person name="Asman A."/>
            <person name="Shao J."/>
            <person name="Firmansyah A.P."/>
            <person name="Susilo A.W."/>
            <person name="Rosmana A."/>
            <person name="McMahon P."/>
            <person name="Junaid M."/>
            <person name="Guest D."/>
            <person name="Kheng T.Y."/>
            <person name="Meinhardt L.W."/>
            <person name="Bailey B.A."/>
        </authorList>
    </citation>
    <scope>NUCLEOTIDE SEQUENCE [LARGE SCALE GENOMIC DNA]</scope>
    <source>
        <strain evidence="17 18">CT2</strain>
    </source>
</reference>
<dbReference type="SUPFAM" id="SSF88713">
    <property type="entry name" value="Glycoside hydrolase/deacetylase"/>
    <property type="match status" value="1"/>
</dbReference>
<keyword evidence="6" id="KW-0472">Membrane</keyword>
<dbReference type="InterPro" id="IPR002509">
    <property type="entry name" value="NODB_dom"/>
</dbReference>
<evidence type="ECO:0000256" key="5">
    <source>
        <dbReference type="ARBA" id="ARBA00023024"/>
    </source>
</evidence>
<evidence type="ECO:0000259" key="16">
    <source>
        <dbReference type="PROSITE" id="PS51677"/>
    </source>
</evidence>
<dbReference type="Pfam" id="PF01522">
    <property type="entry name" value="Polysacc_deac_1"/>
    <property type="match status" value="1"/>
</dbReference>
<keyword evidence="9" id="KW-0449">Lipoprotein</keyword>
<dbReference type="PANTHER" id="PTHR10587:SF135">
    <property type="entry name" value="CHITIN DEACETYLASE 3"/>
    <property type="match status" value="1"/>
</dbReference>
<evidence type="ECO:0000256" key="8">
    <source>
        <dbReference type="ARBA" id="ARBA00023285"/>
    </source>
</evidence>
<comment type="subcellular location">
    <subcellularLocation>
        <location evidence="2">Cell membrane</location>
        <topology evidence="2">Lipid-anchor</topology>
        <topology evidence="2">GPI-anchor</topology>
    </subcellularLocation>
</comment>
<evidence type="ECO:0000256" key="13">
    <source>
        <dbReference type="ARBA" id="ARBA00048494"/>
    </source>
</evidence>
<sequence length="408" mass="43239">MAAMFVLGVLCALIVPIAALPGQWFRSEDHAVNRLFPRQSTFAAVGSAEWRRKFPTGKLNDKDIPQQWLDALNAAVADGRIPNIPPSTAPGRYVAANGTSLNAGSRAICSSSVNCKDALQIYDVPDGIVALSFDDGPLPASPELYKFLRDNNQKVTHFFIGANILANPTIFLEAFNDNGDDIAVHTWSHPQMTTLSNTQVLAELGWTVQIIHDSTSGRLPRYWRPAYGDSDTRVRAIAYHIFGLETVIWNDDTNDWKIGQGQTAAAAKSVLTRAYAGPKSPGLNILEHELSKDTVKVFIDTYPLIAQNGWKAESIPNALGESWYLNSADNTSPVTERVVYGGPNGTVPAGSGGSTGGTGSGGSGSGSSSSSASAPNASSTPSTQSPNSAMSSTPSALVLCLALTIALF</sequence>
<dbReference type="Gene3D" id="3.20.20.370">
    <property type="entry name" value="Glycoside hydrolase/deacetylase"/>
    <property type="match status" value="1"/>
</dbReference>
<feature type="compositionally biased region" description="Low complexity" evidence="14">
    <location>
        <begin position="366"/>
        <end position="388"/>
    </location>
</feature>
<evidence type="ECO:0000256" key="12">
    <source>
        <dbReference type="ARBA" id="ARBA00024056"/>
    </source>
</evidence>
<dbReference type="EC" id="3.5.1.41" evidence="12"/>
<keyword evidence="4" id="KW-0336">GPI-anchor</keyword>
<keyword evidence="3" id="KW-1003">Cell membrane</keyword>
<feature type="signal peptide" evidence="15">
    <location>
        <begin position="1"/>
        <end position="19"/>
    </location>
</feature>